<evidence type="ECO:0000256" key="1">
    <source>
        <dbReference type="ARBA" id="ARBA00006295"/>
    </source>
</evidence>
<keyword evidence="2" id="KW-0159">Chromosome partition</keyword>
<dbReference type="Gene3D" id="3.90.1530.30">
    <property type="match status" value="1"/>
</dbReference>
<dbReference type="InterPro" id="IPR003115">
    <property type="entry name" value="ParB_N"/>
</dbReference>
<evidence type="ECO:0000313" key="6">
    <source>
        <dbReference type="Proteomes" id="UP000248889"/>
    </source>
</evidence>
<dbReference type="GO" id="GO:0003677">
    <property type="term" value="F:DNA binding"/>
    <property type="evidence" value="ECO:0007669"/>
    <property type="project" value="InterPro"/>
</dbReference>
<dbReference type="InterPro" id="IPR036086">
    <property type="entry name" value="ParB/Sulfiredoxin_sf"/>
</dbReference>
<protein>
    <recommendedName>
        <fullName evidence="4">ParB-like N-terminal domain-containing protein</fullName>
    </recommendedName>
</protein>
<evidence type="ECO:0000259" key="4">
    <source>
        <dbReference type="SMART" id="SM00470"/>
    </source>
</evidence>
<dbReference type="Proteomes" id="UP000248889">
    <property type="component" value="Unassembled WGS sequence"/>
</dbReference>
<comment type="caution">
    <text evidence="5">The sequence shown here is derived from an EMBL/GenBank/DDBJ whole genome shotgun (WGS) entry which is preliminary data.</text>
</comment>
<dbReference type="AlphaFoldDB" id="A0A2X0IRB8"/>
<accession>A0A2X0IRB8</accession>
<dbReference type="Gene3D" id="1.10.10.2830">
    <property type="match status" value="1"/>
</dbReference>
<feature type="domain" description="ParB-like N-terminal" evidence="4">
    <location>
        <begin position="44"/>
        <end position="149"/>
    </location>
</feature>
<dbReference type="SUPFAM" id="SSF110849">
    <property type="entry name" value="ParB/Sulfiredoxin"/>
    <property type="match status" value="1"/>
</dbReference>
<dbReference type="InterPro" id="IPR004437">
    <property type="entry name" value="ParB/RepB/Spo0J"/>
</dbReference>
<dbReference type="GO" id="GO:0005694">
    <property type="term" value="C:chromosome"/>
    <property type="evidence" value="ECO:0007669"/>
    <property type="project" value="TreeGrafter"/>
</dbReference>
<dbReference type="NCBIfam" id="TIGR00180">
    <property type="entry name" value="parB_part"/>
    <property type="match status" value="1"/>
</dbReference>
<feature type="compositionally biased region" description="Basic and acidic residues" evidence="3">
    <location>
        <begin position="10"/>
        <end position="30"/>
    </location>
</feature>
<sequence length="336" mass="36313">MTPAPKRVTRGFEIDEHGQARDPGPRPVRTRQEIIKGVRRTAPQRVELSRLAHNPFNPRDQLTGVEEVADSLRVRGQVQPVTVVGRAAFLQAHPGQEEQLGAADYVVIDGNRRLAAAGHAGLADLRVDVNDDLAASAADILESALVANIHRMDVPPLDQAKAIEELVRAHGSQSAVARRLGKTPAWVSQRLALLQLTPELQDLVQAGGLNVEAARRIGRLPRTDQAQAAERDLRSGARKVRRHRKQPDADAESPTATLPEPAQAEPGRHNGDAHREPDAERSLNAVNAVHAGVLGRRPPSEIADLIASAYSKQELLVVVARLLAILQDFPGTLGEA</sequence>
<dbReference type="SMART" id="SM00470">
    <property type="entry name" value="ParB"/>
    <property type="match status" value="1"/>
</dbReference>
<dbReference type="GO" id="GO:0007059">
    <property type="term" value="P:chromosome segregation"/>
    <property type="evidence" value="ECO:0007669"/>
    <property type="project" value="UniProtKB-KW"/>
</dbReference>
<dbReference type="PANTHER" id="PTHR33375">
    <property type="entry name" value="CHROMOSOME-PARTITIONING PROTEIN PARB-RELATED"/>
    <property type="match status" value="1"/>
</dbReference>
<feature type="compositionally biased region" description="Basic residues" evidence="3">
    <location>
        <begin position="236"/>
        <end position="245"/>
    </location>
</feature>
<name>A0A2X0IRB8_9ACTN</name>
<dbReference type="EMBL" id="QKYN01000037">
    <property type="protein sequence ID" value="RAG85751.1"/>
    <property type="molecule type" value="Genomic_DNA"/>
</dbReference>
<feature type="region of interest" description="Disordered" evidence="3">
    <location>
        <begin position="222"/>
        <end position="278"/>
    </location>
</feature>
<dbReference type="OrthoDB" id="70307at2"/>
<comment type="similarity">
    <text evidence="1">Belongs to the ParB family.</text>
</comment>
<dbReference type="Pfam" id="PF02195">
    <property type="entry name" value="ParB_N"/>
    <property type="match status" value="1"/>
</dbReference>
<proteinExistence type="inferred from homology"/>
<gene>
    <name evidence="5" type="ORF">DN069_09575</name>
</gene>
<evidence type="ECO:0000256" key="3">
    <source>
        <dbReference type="SAM" id="MobiDB-lite"/>
    </source>
</evidence>
<dbReference type="SUPFAM" id="SSF109709">
    <property type="entry name" value="KorB DNA-binding domain-like"/>
    <property type="match status" value="1"/>
</dbReference>
<dbReference type="Pfam" id="PF17762">
    <property type="entry name" value="HTH_ParB"/>
    <property type="match status" value="1"/>
</dbReference>
<evidence type="ECO:0000256" key="2">
    <source>
        <dbReference type="ARBA" id="ARBA00022829"/>
    </source>
</evidence>
<dbReference type="PANTHER" id="PTHR33375:SF1">
    <property type="entry name" value="CHROMOSOME-PARTITIONING PROTEIN PARB-RELATED"/>
    <property type="match status" value="1"/>
</dbReference>
<dbReference type="InterPro" id="IPR041468">
    <property type="entry name" value="HTH_ParB/Spo0J"/>
</dbReference>
<dbReference type="RefSeq" id="WP_111500453.1">
    <property type="nucleotide sequence ID" value="NZ_QKYN01000037.1"/>
</dbReference>
<feature type="region of interest" description="Disordered" evidence="3">
    <location>
        <begin position="1"/>
        <end position="30"/>
    </location>
</feature>
<keyword evidence="6" id="KW-1185">Reference proteome</keyword>
<organism evidence="5 6">
    <name type="scientific">Streptacidiphilus pinicola</name>
    <dbReference type="NCBI Taxonomy" id="2219663"/>
    <lineage>
        <taxon>Bacteria</taxon>
        <taxon>Bacillati</taxon>
        <taxon>Actinomycetota</taxon>
        <taxon>Actinomycetes</taxon>
        <taxon>Kitasatosporales</taxon>
        <taxon>Streptomycetaceae</taxon>
        <taxon>Streptacidiphilus</taxon>
    </lineage>
</organism>
<evidence type="ECO:0000313" key="5">
    <source>
        <dbReference type="EMBL" id="RAG85751.1"/>
    </source>
</evidence>
<feature type="compositionally biased region" description="Basic and acidic residues" evidence="3">
    <location>
        <begin position="266"/>
        <end position="278"/>
    </location>
</feature>
<reference evidence="5 6" key="1">
    <citation type="submission" date="2018-06" db="EMBL/GenBank/DDBJ databases">
        <title>Streptacidiphilus pinicola sp. nov., isolated from pine grove soil.</title>
        <authorList>
            <person name="Roh S.G."/>
            <person name="Park S."/>
            <person name="Kim M.-K."/>
            <person name="Yun B.-R."/>
            <person name="Park J."/>
            <person name="Kim M.J."/>
            <person name="Kim Y.S."/>
            <person name="Kim S.B."/>
        </authorList>
    </citation>
    <scope>NUCLEOTIDE SEQUENCE [LARGE SCALE GENOMIC DNA]</scope>
    <source>
        <strain evidence="5 6">MMS16-CNU450</strain>
    </source>
</reference>
<dbReference type="GO" id="GO:0045881">
    <property type="term" value="P:positive regulation of sporulation resulting in formation of a cellular spore"/>
    <property type="evidence" value="ECO:0007669"/>
    <property type="project" value="TreeGrafter"/>
</dbReference>
<dbReference type="InterPro" id="IPR050336">
    <property type="entry name" value="Chromosome_partition/occlusion"/>
</dbReference>